<gene>
    <name evidence="1" type="ORF">ACE1YR_22185</name>
</gene>
<protein>
    <recommendedName>
        <fullName evidence="3">Cthe-2314-like HEPN domain-containing protein</fullName>
    </recommendedName>
</protein>
<keyword evidence="2" id="KW-1185">Reference proteome</keyword>
<accession>A0ABV4ZEP3</accession>
<dbReference type="RefSeq" id="WP_304485406.1">
    <property type="nucleotide sequence ID" value="NZ_JAUQOQ010000030.1"/>
</dbReference>
<dbReference type="Proteomes" id="UP001577047">
    <property type="component" value="Unassembled WGS sequence"/>
</dbReference>
<dbReference type="EMBL" id="JBHFXX010000034">
    <property type="protein sequence ID" value="MFB3803101.1"/>
    <property type="molecule type" value="Genomic_DNA"/>
</dbReference>
<proteinExistence type="predicted"/>
<reference evidence="1 2" key="1">
    <citation type="submission" date="2024-09" db="EMBL/GenBank/DDBJ databases">
        <authorList>
            <person name="Fullem K."/>
        </authorList>
    </citation>
    <scope>NUCLEOTIDE SEQUENCE [LARGE SCALE GENOMIC DNA]</scope>
    <source>
        <strain evidence="2">K1(2024)</strain>
    </source>
</reference>
<sequence length="209" mass="23691">MREKYGLQFFNSDGSLLMEVGPHVVREMPQFSEKIGEIAACWAQAEVHLNCLFAVLLDVTPDDAACRLKRYKTAAQAAEGARAIAADYLAGEELKNVNDILDRLNSIRPRRNRIQHDVWARKGGVEDKLYAVHADQYLEFTTRMLELTESKFSEGEKVDQIIRLDEEFAGKVSASFTVEELEALEYELGEVSKDLMTAMFARLLARKEN</sequence>
<comment type="caution">
    <text evidence="1">The sequence shown here is derived from an EMBL/GenBank/DDBJ whole genome shotgun (WGS) entry which is preliminary data.</text>
</comment>
<evidence type="ECO:0008006" key="3">
    <source>
        <dbReference type="Google" id="ProtNLM"/>
    </source>
</evidence>
<evidence type="ECO:0000313" key="2">
    <source>
        <dbReference type="Proteomes" id="UP001577047"/>
    </source>
</evidence>
<name>A0ABV4ZEP3_9PSED</name>
<organism evidence="1 2">
    <name type="scientific">Pseudomonas boreofloridensis</name>
    <dbReference type="NCBI Taxonomy" id="3064348"/>
    <lineage>
        <taxon>Bacteria</taxon>
        <taxon>Pseudomonadati</taxon>
        <taxon>Pseudomonadota</taxon>
        <taxon>Gammaproteobacteria</taxon>
        <taxon>Pseudomonadales</taxon>
        <taxon>Pseudomonadaceae</taxon>
        <taxon>Pseudomonas</taxon>
    </lineage>
</organism>
<evidence type="ECO:0000313" key="1">
    <source>
        <dbReference type="EMBL" id="MFB3803101.1"/>
    </source>
</evidence>